<feature type="transmembrane region" description="Helical" evidence="1">
    <location>
        <begin position="191"/>
        <end position="208"/>
    </location>
</feature>
<gene>
    <name evidence="2" type="ORF">EGH21_17525</name>
</gene>
<keyword evidence="1" id="KW-1133">Transmembrane helix</keyword>
<protein>
    <submittedName>
        <fullName evidence="2">Metal transporter</fullName>
    </submittedName>
</protein>
<comment type="caution">
    <text evidence="2">The sequence shown here is derived from an EMBL/GenBank/DDBJ whole genome shotgun (WGS) entry which is preliminary data.</text>
</comment>
<keyword evidence="1" id="KW-0812">Transmembrane</keyword>
<reference evidence="2 3" key="1">
    <citation type="submission" date="2021-06" db="EMBL/GenBank/DDBJ databases">
        <title>Halomicroarcula sp. a new haloarchaeum isolated from saline soil.</title>
        <authorList>
            <person name="Duran-Viseras A."/>
            <person name="Sanchez-Porro C."/>
            <person name="Ventosa A."/>
        </authorList>
    </citation>
    <scope>NUCLEOTIDE SEQUENCE [LARGE SCALE GENOMIC DNA]</scope>
    <source>
        <strain evidence="2 3">F13</strain>
    </source>
</reference>
<feature type="transmembrane region" description="Helical" evidence="1">
    <location>
        <begin position="330"/>
        <end position="352"/>
    </location>
</feature>
<evidence type="ECO:0000256" key="1">
    <source>
        <dbReference type="SAM" id="Phobius"/>
    </source>
</evidence>
<feature type="transmembrane region" description="Helical" evidence="1">
    <location>
        <begin position="158"/>
        <end position="184"/>
    </location>
</feature>
<sequence length="411" mass="42906">MSDERSEPNGGVTVEEGQTFGLPRWVLALLPVVLLAIVLGLFLVGNPFAALGTGGEPLPDVTISYTTLPDQGTILVHVTNNGPNAVTVSQVLVNDAYWNFGVSGGDRTLAPLESATIEIPYRWNPGWDLDVTLVLSDGPTVSHTIVAPSTSPGVTGTILGTLAVVGLFVGIIPVALGILWFPYLRSLSEHWLHAVIVFAAGVLAFLAFDATFDAIELLERVPGAFEGSLLFVLGVVGAFFAVQAISSWREQKAAAGSERASSGLWVAYLVAISIGLHNLAEGLAIGSAFALGRVALGTFLVIGFMIHNVTEGPAIVGPVARGERPALKHFVAFGVLAGGPVIPGAWIGSYAFSPTLGTFFLAIGVGAILQVVWELTKMAQGDTGRAATPLNLGAFLVGFVFMYVTGLFVTV</sequence>
<dbReference type="EMBL" id="RKLR01000008">
    <property type="protein sequence ID" value="MBX0324830.1"/>
    <property type="molecule type" value="Genomic_DNA"/>
</dbReference>
<feature type="transmembrane region" description="Helical" evidence="1">
    <location>
        <begin position="358"/>
        <end position="376"/>
    </location>
</feature>
<evidence type="ECO:0000313" key="3">
    <source>
        <dbReference type="Proteomes" id="UP001430377"/>
    </source>
</evidence>
<feature type="transmembrane region" description="Helical" evidence="1">
    <location>
        <begin position="228"/>
        <end position="248"/>
    </location>
</feature>
<accession>A0AAW4PWB4</accession>
<feature type="transmembrane region" description="Helical" evidence="1">
    <location>
        <begin position="285"/>
        <end position="309"/>
    </location>
</feature>
<organism evidence="2 3">
    <name type="scientific">Haloarcula rubra</name>
    <dbReference type="NCBI Taxonomy" id="2487747"/>
    <lineage>
        <taxon>Archaea</taxon>
        <taxon>Methanobacteriati</taxon>
        <taxon>Methanobacteriota</taxon>
        <taxon>Stenosarchaea group</taxon>
        <taxon>Halobacteria</taxon>
        <taxon>Halobacteriales</taxon>
        <taxon>Haloarculaceae</taxon>
        <taxon>Haloarcula</taxon>
    </lineage>
</organism>
<keyword evidence="3" id="KW-1185">Reference proteome</keyword>
<feature type="transmembrane region" description="Helical" evidence="1">
    <location>
        <begin position="388"/>
        <end position="409"/>
    </location>
</feature>
<evidence type="ECO:0000313" key="2">
    <source>
        <dbReference type="EMBL" id="MBX0324830.1"/>
    </source>
</evidence>
<keyword evidence="1" id="KW-0472">Membrane</keyword>
<dbReference type="AlphaFoldDB" id="A0AAW4PWB4"/>
<proteinExistence type="predicted"/>
<name>A0AAW4PWB4_9EURY</name>
<feature type="transmembrane region" description="Helical" evidence="1">
    <location>
        <begin position="260"/>
        <end position="279"/>
    </location>
</feature>
<feature type="transmembrane region" description="Helical" evidence="1">
    <location>
        <begin position="25"/>
        <end position="44"/>
    </location>
</feature>
<dbReference type="RefSeq" id="WP_220619754.1">
    <property type="nucleotide sequence ID" value="NZ_RKLR01000008.1"/>
</dbReference>
<dbReference type="Proteomes" id="UP001430377">
    <property type="component" value="Unassembled WGS sequence"/>
</dbReference>